<dbReference type="EMBL" id="JAQQWL010000011">
    <property type="protein sequence ID" value="KAK8050650.1"/>
    <property type="molecule type" value="Genomic_DNA"/>
</dbReference>
<comment type="caution">
    <text evidence="3">The sequence shown here is derived from an EMBL/GenBank/DDBJ whole genome shotgun (WGS) entry which is preliminary data.</text>
</comment>
<keyword evidence="2" id="KW-0732">Signal</keyword>
<evidence type="ECO:0000313" key="4">
    <source>
        <dbReference type="Proteomes" id="UP001480595"/>
    </source>
</evidence>
<evidence type="ECO:0000256" key="1">
    <source>
        <dbReference type="SAM" id="MobiDB-lite"/>
    </source>
</evidence>
<feature type="compositionally biased region" description="Basic residues" evidence="1">
    <location>
        <begin position="171"/>
        <end position="187"/>
    </location>
</feature>
<proteinExistence type="predicted"/>
<name>A0ABR1TVG8_9PEZI</name>
<accession>A0ABR1TVG8</accession>
<feature type="chain" id="PRO_5046225813" evidence="2">
    <location>
        <begin position="31"/>
        <end position="202"/>
    </location>
</feature>
<feature type="region of interest" description="Disordered" evidence="1">
    <location>
        <begin position="168"/>
        <end position="202"/>
    </location>
</feature>
<dbReference type="GeneID" id="92096852"/>
<gene>
    <name evidence="3" type="ORF">PG994_012380</name>
</gene>
<feature type="signal peptide" evidence="2">
    <location>
        <begin position="1"/>
        <end position="30"/>
    </location>
</feature>
<organism evidence="3 4">
    <name type="scientific">Apiospora phragmitis</name>
    <dbReference type="NCBI Taxonomy" id="2905665"/>
    <lineage>
        <taxon>Eukaryota</taxon>
        <taxon>Fungi</taxon>
        <taxon>Dikarya</taxon>
        <taxon>Ascomycota</taxon>
        <taxon>Pezizomycotina</taxon>
        <taxon>Sordariomycetes</taxon>
        <taxon>Xylariomycetidae</taxon>
        <taxon>Amphisphaeriales</taxon>
        <taxon>Apiosporaceae</taxon>
        <taxon>Apiospora</taxon>
    </lineage>
</organism>
<evidence type="ECO:0000256" key="2">
    <source>
        <dbReference type="SAM" id="SignalP"/>
    </source>
</evidence>
<feature type="region of interest" description="Disordered" evidence="1">
    <location>
        <begin position="118"/>
        <end position="145"/>
    </location>
</feature>
<sequence length="202" mass="21431">MSTISNHCRLELFCVRLLLATSLAIAPISATPLPPPAGLEDTSPIAQQETAAAAAANKRTTVSGHGLILGDRTISGEGGEVVTASGGLQTADEIISSESITLDGQPFELTGGGLAVLDGQDGSSVDGAKKNPDGSTSVDIPGSDITRVGLQSSNECLLQEFWSRWRAMMNRSRRPDKKKKKKKKKKKLQQEPDVELEKLPLL</sequence>
<dbReference type="Proteomes" id="UP001480595">
    <property type="component" value="Unassembled WGS sequence"/>
</dbReference>
<protein>
    <submittedName>
        <fullName evidence="3">Uncharacterized protein</fullName>
    </submittedName>
</protein>
<dbReference type="RefSeq" id="XP_066712899.1">
    <property type="nucleotide sequence ID" value="XM_066863789.1"/>
</dbReference>
<keyword evidence="4" id="KW-1185">Reference proteome</keyword>
<evidence type="ECO:0000313" key="3">
    <source>
        <dbReference type="EMBL" id="KAK8050650.1"/>
    </source>
</evidence>
<reference evidence="3 4" key="1">
    <citation type="submission" date="2023-01" db="EMBL/GenBank/DDBJ databases">
        <title>Analysis of 21 Apiospora genomes using comparative genomics revels a genus with tremendous synthesis potential of carbohydrate active enzymes and secondary metabolites.</title>
        <authorList>
            <person name="Sorensen T."/>
        </authorList>
    </citation>
    <scope>NUCLEOTIDE SEQUENCE [LARGE SCALE GENOMIC DNA]</scope>
    <source>
        <strain evidence="3 4">CBS 135458</strain>
    </source>
</reference>